<name>F9WAI4_TRYCI</name>
<keyword evidence="11" id="KW-1185">Reference proteome</keyword>
<reference evidence="11" key="1">
    <citation type="submission" date="2011-07" db="EMBL/GenBank/DDBJ databases">
        <title>Divergent evolution of antigenic variation in African trypanosomes.</title>
        <authorList>
            <person name="Jackson A.P."/>
            <person name="Berry A."/>
            <person name="Allison H.C."/>
            <person name="Burton P."/>
            <person name="Anderson J."/>
            <person name="Aslett M."/>
            <person name="Brown R."/>
            <person name="Corton N."/>
            <person name="Harris D."/>
            <person name="Hauser H."/>
            <person name="Gamble J."/>
            <person name="Gilderthorp R."/>
            <person name="McQuillan J."/>
            <person name="Quail M.A."/>
            <person name="Sanders M."/>
            <person name="Van Tonder A."/>
            <person name="Ginger M.L."/>
            <person name="Donelson J.E."/>
            <person name="Field M.C."/>
            <person name="Barry J.D."/>
            <person name="Berriman M."/>
            <person name="Hertz-Fowler C."/>
        </authorList>
    </citation>
    <scope>NUCLEOTIDE SEQUENCE [LARGE SCALE GENOMIC DNA]</scope>
    <source>
        <strain evidence="11">IL3000</strain>
    </source>
</reference>
<evidence type="ECO:0000313" key="11">
    <source>
        <dbReference type="Proteomes" id="UP000000702"/>
    </source>
</evidence>
<keyword evidence="8" id="KW-0449">Lipoprotein</keyword>
<keyword evidence="7" id="KW-0325">Glycoprotein</keyword>
<dbReference type="VEuPathDB" id="TriTrypDB:TcIL3000_0_48950"/>
<evidence type="ECO:0000256" key="6">
    <source>
        <dbReference type="ARBA" id="ARBA00023136"/>
    </source>
</evidence>
<evidence type="ECO:0000256" key="4">
    <source>
        <dbReference type="ARBA" id="ARBA00022622"/>
    </source>
</evidence>
<gene>
    <name evidence="10" type="ORF">TCIL3000_0_48950</name>
</gene>
<evidence type="ECO:0000259" key="9">
    <source>
        <dbReference type="Pfam" id="PF13206"/>
    </source>
</evidence>
<reference evidence="10 11" key="2">
    <citation type="journal article" date="2012" name="Proc. Natl. Acad. Sci. U.S.A.">
        <title>Antigenic diversity is generated by distinct evolutionary mechanisms in African trypanosome species.</title>
        <authorList>
            <person name="Jackson A.P."/>
            <person name="Berry A."/>
            <person name="Aslett M."/>
            <person name="Allison H.C."/>
            <person name="Burton P."/>
            <person name="Vavrova-Anderson J."/>
            <person name="Brown R."/>
            <person name="Browne H."/>
            <person name="Corton N."/>
            <person name="Hauser H."/>
            <person name="Gamble J."/>
            <person name="Gilderthorp R."/>
            <person name="Marcello L."/>
            <person name="McQuillan J."/>
            <person name="Otto T.D."/>
            <person name="Quail M.A."/>
            <person name="Sanders M.J."/>
            <person name="van Tonder A."/>
            <person name="Ginger M.L."/>
            <person name="Field M.C."/>
            <person name="Barry J.D."/>
            <person name="Hertz-Fowler C."/>
            <person name="Berriman M."/>
        </authorList>
    </citation>
    <scope>NUCLEOTIDE SEQUENCE [LARGE SCALE GENOMIC DNA]</scope>
    <source>
        <strain evidence="10 11">IL3000</strain>
    </source>
</reference>
<dbReference type="InterPro" id="IPR025932">
    <property type="entry name" value="Trypano_VSG_B_N_dom"/>
</dbReference>
<dbReference type="AlphaFoldDB" id="F9WAI4"/>
<dbReference type="EMBL" id="CAEQ01001438">
    <property type="protein sequence ID" value="CCD14251.1"/>
    <property type="molecule type" value="Genomic_DNA"/>
</dbReference>
<keyword evidence="3" id="KW-1003">Cell membrane</keyword>
<proteinExistence type="predicted"/>
<evidence type="ECO:0000256" key="3">
    <source>
        <dbReference type="ARBA" id="ARBA00022475"/>
    </source>
</evidence>
<organism evidence="10 11">
    <name type="scientific">Trypanosoma congolense (strain IL3000)</name>
    <dbReference type="NCBI Taxonomy" id="1068625"/>
    <lineage>
        <taxon>Eukaryota</taxon>
        <taxon>Discoba</taxon>
        <taxon>Euglenozoa</taxon>
        <taxon>Kinetoplastea</taxon>
        <taxon>Metakinetoplastina</taxon>
        <taxon>Trypanosomatida</taxon>
        <taxon>Trypanosomatidae</taxon>
        <taxon>Trypanosoma</taxon>
        <taxon>Nannomonas</taxon>
    </lineage>
</organism>
<sequence>MSAAENIEKAKPEFAQVIFGDGGNESDLEHTALNGVGYRVTACGKPGQDTKGESAGNNLAVDFFCLCAQRQDGAGINQVCGFYVGSNRENGQLCRSGTRGPMGSSTMSASIKGCCGKHMQKHPKSTTEVRHILDQFLKHLKTGGVYRWGDSGDKVDGSKRKAAMLGAGVRKKNGSENGPVCDGKKGKSQSSVGVCVYYGTESDGKNISWAIKFETALARVDYVNNNTDSIQRALHKLQMLLHRAEQIYETAKVITEIQRPAVPKAFQNESVNLTAYNAMRTRSYSRRAYIIPLWALFLP</sequence>
<evidence type="ECO:0000256" key="7">
    <source>
        <dbReference type="ARBA" id="ARBA00023180"/>
    </source>
</evidence>
<keyword evidence="6" id="KW-0472">Membrane</keyword>
<evidence type="ECO:0000256" key="5">
    <source>
        <dbReference type="ARBA" id="ARBA00022729"/>
    </source>
</evidence>
<comment type="caution">
    <text evidence="10">The sequence shown here is derived from an EMBL/GenBank/DDBJ whole genome shotgun (WGS) entry which is preliminary data.</text>
</comment>
<dbReference type="GO" id="GO:0098552">
    <property type="term" value="C:side of membrane"/>
    <property type="evidence" value="ECO:0007669"/>
    <property type="project" value="UniProtKB-KW"/>
</dbReference>
<comment type="function">
    <text evidence="1">VSG forms a coat on the surface of the parasite. The trypanosome evades the immune response of the host by expressing a series of antigenically distinct VSGs from an estimated 1000 VSG genes.</text>
</comment>
<protein>
    <submittedName>
        <fullName evidence="10">WGS project CAEQ00000000 data, annotated contig 1977</fullName>
    </submittedName>
</protein>
<evidence type="ECO:0000256" key="1">
    <source>
        <dbReference type="ARBA" id="ARBA00002523"/>
    </source>
</evidence>
<keyword evidence="5" id="KW-0732">Signal</keyword>
<dbReference type="Proteomes" id="UP000000702">
    <property type="component" value="Unassembled WGS sequence"/>
</dbReference>
<dbReference type="GO" id="GO:0005886">
    <property type="term" value="C:plasma membrane"/>
    <property type="evidence" value="ECO:0007669"/>
    <property type="project" value="UniProtKB-SubCell"/>
</dbReference>
<dbReference type="Pfam" id="PF13206">
    <property type="entry name" value="VSG_B"/>
    <property type="match status" value="1"/>
</dbReference>
<evidence type="ECO:0000313" key="10">
    <source>
        <dbReference type="EMBL" id="CCD14251.1"/>
    </source>
</evidence>
<keyword evidence="4" id="KW-0336">GPI-anchor</keyword>
<evidence type="ECO:0000256" key="2">
    <source>
        <dbReference type="ARBA" id="ARBA00004609"/>
    </source>
</evidence>
<evidence type="ECO:0000256" key="8">
    <source>
        <dbReference type="ARBA" id="ARBA00023288"/>
    </source>
</evidence>
<feature type="domain" description="Trypanosome variant surface glycoprotein B-type N-terminal" evidence="9">
    <location>
        <begin position="8"/>
        <end position="238"/>
    </location>
</feature>
<comment type="subcellular location">
    <subcellularLocation>
        <location evidence="2">Cell membrane</location>
        <topology evidence="2">Lipid-anchor</topology>
        <topology evidence="2">GPI-anchor</topology>
    </subcellularLocation>
</comment>
<accession>F9WAI4</accession>